<dbReference type="Pfam" id="PF06736">
    <property type="entry name" value="TMEM175"/>
    <property type="match status" value="1"/>
</dbReference>
<feature type="transmembrane region" description="Helical" evidence="23">
    <location>
        <begin position="775"/>
        <end position="798"/>
    </location>
</feature>
<dbReference type="FunFam" id="1.10.10.10:FF:000001">
    <property type="entry name" value="LysR family transcriptional regulator"/>
    <property type="match status" value="1"/>
</dbReference>
<dbReference type="SUPFAM" id="SSF46785">
    <property type="entry name" value="Winged helix' DNA-binding domain"/>
    <property type="match status" value="1"/>
</dbReference>
<evidence type="ECO:0000256" key="10">
    <source>
        <dbReference type="ARBA" id="ARBA00022692"/>
    </source>
</evidence>
<keyword evidence="11" id="KW-0631">Potassium channel</keyword>
<evidence type="ECO:0000256" key="17">
    <source>
        <dbReference type="ARBA" id="ARBA00023136"/>
    </source>
</evidence>
<dbReference type="InterPro" id="IPR011008">
    <property type="entry name" value="Dimeric_a/b-barrel"/>
</dbReference>
<evidence type="ECO:0000256" key="6">
    <source>
        <dbReference type="ARBA" id="ARBA00009437"/>
    </source>
</evidence>
<dbReference type="Gene3D" id="3.60.15.10">
    <property type="entry name" value="Ribonuclease Z/Hydroxyacylglutathione hydrolase-like"/>
    <property type="match status" value="1"/>
</dbReference>
<dbReference type="Pfam" id="PF07110">
    <property type="entry name" value="EthD"/>
    <property type="match status" value="1"/>
</dbReference>
<feature type="compositionally biased region" description="Basic residues" evidence="22">
    <location>
        <begin position="375"/>
        <end position="384"/>
    </location>
</feature>
<dbReference type="InterPro" id="IPR000210">
    <property type="entry name" value="BTB/POZ_dom"/>
</dbReference>
<dbReference type="Pfam" id="PF00126">
    <property type="entry name" value="HTH_1"/>
    <property type="match status" value="1"/>
</dbReference>
<dbReference type="SUPFAM" id="SSF103473">
    <property type="entry name" value="MFS general substrate transporter"/>
    <property type="match status" value="1"/>
</dbReference>
<evidence type="ECO:0000256" key="20">
    <source>
        <dbReference type="ARBA" id="ARBA00034430"/>
    </source>
</evidence>
<evidence type="ECO:0000256" key="12">
    <source>
        <dbReference type="ARBA" id="ARBA00022958"/>
    </source>
</evidence>
<comment type="similarity">
    <text evidence="21">Belongs to the major facilitator superfamily. Phosphate:H(+) symporter (TC 2.A.1.9) family.</text>
</comment>
<feature type="transmembrane region" description="Helical" evidence="23">
    <location>
        <begin position="523"/>
        <end position="546"/>
    </location>
</feature>
<comment type="similarity">
    <text evidence="5">Belongs to the TMEM175 family.</text>
</comment>
<sequence length="1701" mass="184954">MDLKALRYFLTLARTGSFVTTARHHEVPASSVSRFIAALEKELGQQLVFRNTRAVRLTEAGVRFEMQVRDAIEQLDAAAGQLTLQDADIDGIVRISAPKAFGRLHLADPIHALQVNYPKLSVELSLTDAFIDPVQEGADIVLRIGPLTDSGLIGKVVSPSRYLVAASPAYLRGHGAPTRPQELTKHNCLLYKGPYGMQKWYFRQSAEQAYEQIAVGGTLHSNSAEFLVAAALAGRGIVLFPTWLLTPHELADDKLVSLFPEWDASSTPAETFIQLLSPENRLRSPKLPHASLSAISAGFSAIPRKSENPEAWPRAVSAPACRTPGSCAVQGWQGCEACHTVPGTPATRSGQPVARPATWLPATRYRPGVRPGSLGRRHPRRGPRRGIAVDAPLLGQRQTSRGAMEQAHAKTRLEPADAFRDVGLGHVQPFSRRREAADVDHLEENGSTAKRIKLRHTASNRPCATAATESLSMNQSSNNTAPGSALFLLAVCAGLGVANVYYLQPSLFVIQSDLGVNSEQVGWLPTITQLSYALGMLLLAPLGDVIRRRRLILTKSTILLVALLAAWQAPTLAVLILSSAVVGFLGSVGQDFVPAAAQLAPEKSRGRAVGTVTMGLLSGILLSRTLGGWVADLYGWREMQLAAAGLMLVVMIITSFAVPDTKPAHSSSYGALLGSLWTFWRESRELRLSVIVQALLAATLGAFWSCLALVLAAPPFQFGAGVAGSYGIAGAVGALAAPMFGHLADRRGPLLAIRVGCAFVIVAFVGMTLAPPSWWIIAIGAVLFDCGVMAGFVSHQALVSSINPQARSRLNGLLMTGATVGMAAGAAIGNLAWAHAGSAGLMQQLTNSPPQVDPVPTGMNTAPLTVICSLLSRADATPTNERSRAEGHVLDRSGAPLADPAASAHDNAFATAPHLHFEHWGEYWRKVHGARFLHLDEPDDRGLDLLLRYDQLHRFAPGPTHTDAPPYRAPADPDGRLWPTVIGHVEPYARPQWDGIAYLAFSSEADVAPVLGSARFREKILPEDRVMFRDIAPILTRQYVVVPSRQGNEPVTLVKLHVRAPRIDRAAFQEWWLHEHAALVRGAVGDSVRRYAQLHNVGPVGSGLPFQHSYGTAIDGVTLMSFASVTDLEAFLVSSAQHAIAQDEARMCDTAGGEWWTAIGMTVTSRLGAEHATTLPARARIDMSIPKCASWWRAPLQCLAASLAFVCALSMAHAATDDGAAVDKASYGNRATLDDFTAAACPDTPRDLVHVQGSLYRHTAGGGATLHSGLVLITEEGALVIDPAMTCTSTWLKAEITRRFHVDVKYVVYTHAHADHVSGGQVFQKDGALVVANQRALEPIVGEKLPTALPDKVFDTDMTITLGGETVQLHRVAPSHSDSMVMVYFPAYRALQCTDVCESKTMPYNDFLDFYYDGWMETLDWVIAKNASVIDVGHYAPAKTADIVAERAYMVDLHQQVLDLVRAGQPWDQLYRKVKFSPEVQRWTGFDTMKTLNILGMYRWVENHRRAFSDAVIAIIITIMVLELKAPHEANFKALIPLWPTFISYVLSFVYVGIHWNNHHHLLNAVKEVDGSVLWANLHLLFWLSLLPFVTTWTGENHFTTGPTVTYGFVLFMCAISYSLLAHRLTSNHPENAKLAEAIGSNRKGKLSIFLYLIGICLSWFGAWLGFLAYVTVAVIWLVPDPRIEEKVAEEPDKHTHRHDS</sequence>
<feature type="transmembrane region" description="Helical" evidence="23">
    <location>
        <begin position="692"/>
        <end position="712"/>
    </location>
</feature>
<feature type="transmembrane region" description="Helical" evidence="23">
    <location>
        <begin position="718"/>
        <end position="739"/>
    </location>
</feature>
<evidence type="ECO:0000256" key="1">
    <source>
        <dbReference type="ARBA" id="ARBA00003782"/>
    </source>
</evidence>
<evidence type="ECO:0000256" key="4">
    <source>
        <dbReference type="ARBA" id="ARBA00005986"/>
    </source>
</evidence>
<dbReference type="InterPro" id="IPR000847">
    <property type="entry name" value="LysR_HTH_N"/>
</dbReference>
<dbReference type="InterPro" id="IPR011701">
    <property type="entry name" value="MFS"/>
</dbReference>
<keyword evidence="18" id="KW-0804">Transcription</keyword>
<keyword evidence="15" id="KW-0406">Ion transport</keyword>
<name>A0A699GEL3_TANCI</name>
<dbReference type="CDD" id="cd08422">
    <property type="entry name" value="PBP2_CrgA_like"/>
    <property type="match status" value="1"/>
</dbReference>
<organism evidence="27">
    <name type="scientific">Tanacetum cinerariifolium</name>
    <name type="common">Dalmatian daisy</name>
    <name type="synonym">Chrysanthemum cinerariifolium</name>
    <dbReference type="NCBI Taxonomy" id="118510"/>
    <lineage>
        <taxon>Eukaryota</taxon>
        <taxon>Viridiplantae</taxon>
        <taxon>Streptophyta</taxon>
        <taxon>Embryophyta</taxon>
        <taxon>Tracheophyta</taxon>
        <taxon>Spermatophyta</taxon>
        <taxon>Magnoliopsida</taxon>
        <taxon>eudicotyledons</taxon>
        <taxon>Gunneridae</taxon>
        <taxon>Pentapetalae</taxon>
        <taxon>asterids</taxon>
        <taxon>campanulids</taxon>
        <taxon>Asterales</taxon>
        <taxon>Asteraceae</taxon>
        <taxon>Asteroideae</taxon>
        <taxon>Anthemideae</taxon>
        <taxon>Anthemidinae</taxon>
        <taxon>Tanacetum</taxon>
    </lineage>
</organism>
<comment type="similarity">
    <text evidence="6">Belongs to the LysR transcriptional regulatory family.</text>
</comment>
<dbReference type="EMBL" id="BKCJ010000004">
    <property type="protein sequence ID" value="GEU28329.1"/>
    <property type="molecule type" value="Genomic_DNA"/>
</dbReference>
<dbReference type="SMART" id="SM00849">
    <property type="entry name" value="Lactamase_B"/>
    <property type="match status" value="1"/>
</dbReference>
<comment type="subcellular location">
    <subcellularLocation>
        <location evidence="2">Membrane</location>
        <topology evidence="2">Multi-pass membrane protein</topology>
    </subcellularLocation>
</comment>
<gene>
    <name evidence="27" type="ORF">Tci_000307</name>
</gene>
<dbReference type="InterPro" id="IPR005119">
    <property type="entry name" value="LysR_subst-bd"/>
</dbReference>
<keyword evidence="13 23" id="KW-1133">Transmembrane helix</keyword>
<feature type="transmembrane region" description="Helical" evidence="23">
    <location>
        <begin position="751"/>
        <end position="769"/>
    </location>
</feature>
<evidence type="ECO:0000256" key="23">
    <source>
        <dbReference type="SAM" id="Phobius"/>
    </source>
</evidence>
<dbReference type="GO" id="GO:0003700">
    <property type="term" value="F:DNA-binding transcription factor activity"/>
    <property type="evidence" value="ECO:0007669"/>
    <property type="project" value="InterPro"/>
</dbReference>
<dbReference type="InterPro" id="IPR036866">
    <property type="entry name" value="RibonucZ/Hydroxyglut_hydro"/>
</dbReference>
<dbReference type="PANTHER" id="PTHR42910:SF1">
    <property type="entry name" value="MAJOR FACILITATOR SUPERFAMILY (MFS) PROFILE DOMAIN-CONTAINING PROTEIN"/>
    <property type="match status" value="1"/>
</dbReference>
<dbReference type="PROSITE" id="PS50931">
    <property type="entry name" value="HTH_LYSR"/>
    <property type="match status" value="1"/>
</dbReference>
<feature type="region of interest" description="Disordered" evidence="22">
    <location>
        <begin position="363"/>
        <end position="386"/>
    </location>
</feature>
<dbReference type="Gene3D" id="3.40.190.290">
    <property type="match status" value="1"/>
</dbReference>
<dbReference type="GO" id="GO:0016020">
    <property type="term" value="C:membrane"/>
    <property type="evidence" value="ECO:0007669"/>
    <property type="project" value="UniProtKB-SubCell"/>
</dbReference>
<evidence type="ECO:0000256" key="22">
    <source>
        <dbReference type="SAM" id="MobiDB-lite"/>
    </source>
</evidence>
<dbReference type="GO" id="GO:0005267">
    <property type="term" value="F:potassium channel activity"/>
    <property type="evidence" value="ECO:0007669"/>
    <property type="project" value="UniProtKB-KW"/>
</dbReference>
<evidence type="ECO:0000256" key="11">
    <source>
        <dbReference type="ARBA" id="ARBA00022826"/>
    </source>
</evidence>
<keyword evidence="14" id="KW-0805">Transcription regulation</keyword>
<evidence type="ECO:0000256" key="5">
    <source>
        <dbReference type="ARBA" id="ARBA00006920"/>
    </source>
</evidence>
<evidence type="ECO:0000256" key="2">
    <source>
        <dbReference type="ARBA" id="ARBA00004141"/>
    </source>
</evidence>
<evidence type="ECO:0000259" key="25">
    <source>
        <dbReference type="PROSITE" id="PS50850"/>
    </source>
</evidence>
<feature type="transmembrane region" description="Helical" evidence="23">
    <location>
        <begin position="1649"/>
        <end position="1679"/>
    </location>
</feature>
<protein>
    <recommendedName>
        <fullName evidence="7">Probable RuBisCO transcriptional regulator</fullName>
    </recommendedName>
</protein>
<dbReference type="SUPFAM" id="SSF54909">
    <property type="entry name" value="Dimeric alpha+beta barrel"/>
    <property type="match status" value="1"/>
</dbReference>
<keyword evidence="17 23" id="KW-0472">Membrane</keyword>
<dbReference type="Gene3D" id="1.10.10.10">
    <property type="entry name" value="Winged helix-like DNA-binding domain superfamily/Winged helix DNA-binding domain"/>
    <property type="match status" value="1"/>
</dbReference>
<dbReference type="Pfam" id="PF00753">
    <property type="entry name" value="Lactamase_B"/>
    <property type="match status" value="1"/>
</dbReference>
<accession>A0A699GEL3</accession>
<dbReference type="InterPro" id="IPR010617">
    <property type="entry name" value="TMEM175-like"/>
</dbReference>
<evidence type="ECO:0000256" key="14">
    <source>
        <dbReference type="ARBA" id="ARBA00023015"/>
    </source>
</evidence>
<dbReference type="Gene3D" id="1.20.1250.20">
    <property type="entry name" value="MFS general substrate transporter like domains"/>
    <property type="match status" value="1"/>
</dbReference>
<dbReference type="InterPro" id="IPR036390">
    <property type="entry name" value="WH_DNA-bd_sf"/>
</dbReference>
<dbReference type="Pfam" id="PF07690">
    <property type="entry name" value="MFS_1"/>
    <property type="match status" value="1"/>
</dbReference>
<feature type="transmembrane region" description="Helical" evidence="23">
    <location>
        <begin position="1574"/>
        <end position="1593"/>
    </location>
</feature>
<evidence type="ECO:0000256" key="18">
    <source>
        <dbReference type="ARBA" id="ARBA00023163"/>
    </source>
</evidence>
<dbReference type="InterPro" id="IPR001279">
    <property type="entry name" value="Metallo-B-lactamas"/>
</dbReference>
<keyword evidence="10 23" id="KW-0812">Transmembrane</keyword>
<dbReference type="InterPro" id="IPR036388">
    <property type="entry name" value="WH-like_DNA-bd_sf"/>
</dbReference>
<dbReference type="PANTHER" id="PTHR42910">
    <property type="entry name" value="TRANSPORTER SCO4007-RELATED"/>
    <property type="match status" value="1"/>
</dbReference>
<evidence type="ECO:0000256" key="9">
    <source>
        <dbReference type="ARBA" id="ARBA00022538"/>
    </source>
</evidence>
<feature type="transmembrane region" description="Helical" evidence="23">
    <location>
        <begin position="639"/>
        <end position="658"/>
    </location>
</feature>
<feature type="domain" description="BTB" evidence="24">
    <location>
        <begin position="1356"/>
        <end position="1420"/>
    </location>
</feature>
<evidence type="ECO:0000256" key="16">
    <source>
        <dbReference type="ARBA" id="ARBA00023125"/>
    </source>
</evidence>
<feature type="transmembrane region" description="Helical" evidence="23">
    <location>
        <begin position="558"/>
        <end position="588"/>
    </location>
</feature>
<dbReference type="InterPro" id="IPR020846">
    <property type="entry name" value="MFS_dom"/>
</dbReference>
<evidence type="ECO:0000313" key="27">
    <source>
        <dbReference type="EMBL" id="GEU28329.1"/>
    </source>
</evidence>
<proteinExistence type="inferred from homology"/>
<dbReference type="GO" id="GO:0015252">
    <property type="term" value="F:proton channel activity"/>
    <property type="evidence" value="ECO:0007669"/>
    <property type="project" value="InterPro"/>
</dbReference>
<comment type="similarity">
    <text evidence="4">Belongs to the tpcK family.</text>
</comment>
<evidence type="ECO:0000256" key="13">
    <source>
        <dbReference type="ARBA" id="ARBA00022989"/>
    </source>
</evidence>
<dbReference type="InterPro" id="IPR009799">
    <property type="entry name" value="EthD_dom"/>
</dbReference>
<keyword evidence="9" id="KW-0633">Potassium transport</keyword>
<dbReference type="GO" id="GO:0016491">
    <property type="term" value="F:oxidoreductase activity"/>
    <property type="evidence" value="ECO:0007669"/>
    <property type="project" value="InterPro"/>
</dbReference>
<feature type="transmembrane region" description="Helical" evidence="23">
    <location>
        <begin position="1605"/>
        <end position="1625"/>
    </location>
</feature>
<dbReference type="CDD" id="cd17324">
    <property type="entry name" value="MFS_NepI_like"/>
    <property type="match status" value="1"/>
</dbReference>
<feature type="domain" description="Major facilitator superfamily (MFS) profile" evidence="25">
    <location>
        <begin position="485"/>
        <end position="880"/>
    </location>
</feature>
<keyword evidence="8" id="KW-0813">Transport</keyword>
<comment type="function">
    <text evidence="1">Trans-acting transcriptional regulator of RuBisCO genes (rbcL and rbcS) expression.</text>
</comment>
<dbReference type="InterPro" id="IPR036259">
    <property type="entry name" value="MFS_trans_sf"/>
</dbReference>
<keyword evidence="19" id="KW-0407">Ion channel</keyword>
<evidence type="ECO:0000256" key="19">
    <source>
        <dbReference type="ARBA" id="ARBA00023303"/>
    </source>
</evidence>
<evidence type="ECO:0000256" key="15">
    <source>
        <dbReference type="ARBA" id="ARBA00023065"/>
    </source>
</evidence>
<evidence type="ECO:0000259" key="26">
    <source>
        <dbReference type="PROSITE" id="PS50931"/>
    </source>
</evidence>
<evidence type="ECO:0000256" key="3">
    <source>
        <dbReference type="ARBA" id="ARBA00004906"/>
    </source>
</evidence>
<keyword evidence="16" id="KW-0238">DNA-binding</keyword>
<dbReference type="Gene3D" id="3.30.70.100">
    <property type="match status" value="1"/>
</dbReference>
<feature type="transmembrane region" description="Helical" evidence="23">
    <location>
        <begin position="608"/>
        <end position="627"/>
    </location>
</feature>
<feature type="transmembrane region" description="Helical" evidence="23">
    <location>
        <begin position="810"/>
        <end position="833"/>
    </location>
</feature>
<dbReference type="PROSITE" id="PS50097">
    <property type="entry name" value="BTB"/>
    <property type="match status" value="1"/>
</dbReference>
<comment type="catalytic activity">
    <reaction evidence="20">
        <text>K(+)(in) = K(+)(out)</text>
        <dbReference type="Rhea" id="RHEA:29463"/>
        <dbReference type="ChEBI" id="CHEBI:29103"/>
    </reaction>
</comment>
<dbReference type="PROSITE" id="PS50850">
    <property type="entry name" value="MFS"/>
    <property type="match status" value="1"/>
</dbReference>
<dbReference type="SUPFAM" id="SSF53850">
    <property type="entry name" value="Periplasmic binding protein-like II"/>
    <property type="match status" value="1"/>
</dbReference>
<evidence type="ECO:0000256" key="8">
    <source>
        <dbReference type="ARBA" id="ARBA00022448"/>
    </source>
</evidence>
<keyword evidence="12" id="KW-0630">Potassium</keyword>
<comment type="caution">
    <text evidence="27">The sequence shown here is derived from an EMBL/GenBank/DDBJ whole genome shotgun (WGS) entry which is preliminary data.</text>
</comment>
<feature type="transmembrane region" description="Helical" evidence="23">
    <location>
        <begin position="485"/>
        <end position="503"/>
    </location>
</feature>
<dbReference type="GO" id="GO:0003677">
    <property type="term" value="F:DNA binding"/>
    <property type="evidence" value="ECO:0007669"/>
    <property type="project" value="UniProtKB-KW"/>
</dbReference>
<comment type="pathway">
    <text evidence="3">Protein modification; protein ubiquitination.</text>
</comment>
<dbReference type="Pfam" id="PF03466">
    <property type="entry name" value="LysR_substrate"/>
    <property type="match status" value="1"/>
</dbReference>
<dbReference type="SUPFAM" id="SSF56281">
    <property type="entry name" value="Metallo-hydrolase/oxidoreductase"/>
    <property type="match status" value="1"/>
</dbReference>
<feature type="transmembrane region" description="Helical" evidence="23">
    <location>
        <begin position="1536"/>
        <end position="1554"/>
    </location>
</feature>
<evidence type="ECO:0000259" key="24">
    <source>
        <dbReference type="PROSITE" id="PS50097"/>
    </source>
</evidence>
<reference evidence="27" key="1">
    <citation type="journal article" date="2019" name="Sci. Rep.">
        <title>Draft genome of Tanacetum cinerariifolium, the natural source of mosquito coil.</title>
        <authorList>
            <person name="Yamashiro T."/>
            <person name="Shiraishi A."/>
            <person name="Satake H."/>
            <person name="Nakayama K."/>
        </authorList>
    </citation>
    <scope>NUCLEOTIDE SEQUENCE</scope>
</reference>
<feature type="domain" description="HTH lysR-type" evidence="26">
    <location>
        <begin position="1"/>
        <end position="58"/>
    </location>
</feature>
<evidence type="ECO:0000256" key="21">
    <source>
        <dbReference type="ARBA" id="ARBA00044504"/>
    </source>
</evidence>
<evidence type="ECO:0000256" key="7">
    <source>
        <dbReference type="ARBA" id="ARBA00018907"/>
    </source>
</evidence>